<dbReference type="EMBL" id="AJWJ01000097">
    <property type="protein sequence ID" value="KAF2075505.1"/>
    <property type="molecule type" value="Genomic_DNA"/>
</dbReference>
<evidence type="ECO:0000256" key="1">
    <source>
        <dbReference type="SAM" id="MobiDB-lite"/>
    </source>
</evidence>
<evidence type="ECO:0000313" key="2">
    <source>
        <dbReference type="EMBL" id="KAF2075505.1"/>
    </source>
</evidence>
<evidence type="ECO:0008006" key="4">
    <source>
        <dbReference type="Google" id="ProtNLM"/>
    </source>
</evidence>
<feature type="region of interest" description="Disordered" evidence="1">
    <location>
        <begin position="1"/>
        <end position="37"/>
    </location>
</feature>
<comment type="caution">
    <text evidence="2">The sequence shown here is derived from an EMBL/GenBank/DDBJ whole genome shotgun (WGS) entry which is preliminary data.</text>
</comment>
<feature type="region of interest" description="Disordered" evidence="1">
    <location>
        <begin position="217"/>
        <end position="256"/>
    </location>
</feature>
<sequence>MIFRSAIDDNSDDNSQDTVAIDKGFNKNKDQTEEKKKRNYTKLTKDGRLRFLEEALSGESGIVSRLSEKYNISKQTGYNILEKYNGCSQSIETKKTGPKLGKNKKITREIGNFILNSIKEDNSLSGKQISNLIENKFIKSISISTINKFLKENDYTFKVSMQEEETRNTETLIQGRCEFAKLVLQDLKIDSMDSDKVIYWDVTYFLTNIISRKGRSKNVTPAVAPKEEENGGEEEGEEDVEDEENEREKEEIENDNKCQNIKYGNTTLPMISDQNIKGGYANTLGCCCAITGKEVLLVRTQFKHFTSDDFITFFIELLDLLEKRYPMTSFTIIGHNERINPNSFGFLVKPPYNRHIQNPKDSPFLNPIEYVFNQVKANVASQQKKDIGHLINSVKNAFNLVQPENLQNYFLTAQQFLHLCLQKQPIHAWRTKLVSKVSIPKNPSEQKWLFSHRTIFDSEINSLGRPLARDNEKNPPKPSKQEKEERKQKFAQREEDIQKKLEKEEKKRKKESECSQKVPKSTSKIPTKPNISRGRPEKRK</sequence>
<dbReference type="Gene3D" id="3.30.420.10">
    <property type="entry name" value="Ribonuclease H-like superfamily/Ribonuclease H"/>
    <property type="match status" value="1"/>
</dbReference>
<reference evidence="2" key="1">
    <citation type="submission" date="2020-01" db="EMBL/GenBank/DDBJ databases">
        <title>Development of genomics and gene disruption for Polysphondylium violaceum indicates a role for the polyketide synthase stlB in stalk morphogenesis.</title>
        <authorList>
            <person name="Narita B."/>
            <person name="Kawabe Y."/>
            <person name="Kin K."/>
            <person name="Saito T."/>
            <person name="Gibbs R."/>
            <person name="Kuspa A."/>
            <person name="Muzny D."/>
            <person name="Queller D."/>
            <person name="Richards S."/>
            <person name="Strassman J."/>
            <person name="Sucgang R."/>
            <person name="Worley K."/>
            <person name="Schaap P."/>
        </authorList>
    </citation>
    <scope>NUCLEOTIDE SEQUENCE</scope>
    <source>
        <strain evidence="2">QSvi11</strain>
    </source>
</reference>
<gene>
    <name evidence="2" type="ORF">CYY_003197</name>
</gene>
<dbReference type="Proteomes" id="UP000695562">
    <property type="component" value="Unassembled WGS sequence"/>
</dbReference>
<dbReference type="AlphaFoldDB" id="A0A8J4PX82"/>
<feature type="region of interest" description="Disordered" evidence="1">
    <location>
        <begin position="462"/>
        <end position="540"/>
    </location>
</feature>
<name>A0A8J4PX82_9MYCE</name>
<feature type="compositionally biased region" description="Basic and acidic residues" evidence="1">
    <location>
        <begin position="246"/>
        <end position="256"/>
    </location>
</feature>
<dbReference type="OrthoDB" id="10006939at2759"/>
<accession>A0A8J4PX82</accession>
<feature type="compositionally biased region" description="Acidic residues" evidence="1">
    <location>
        <begin position="230"/>
        <end position="245"/>
    </location>
</feature>
<feature type="compositionally biased region" description="Basic and acidic residues" evidence="1">
    <location>
        <begin position="467"/>
        <end position="514"/>
    </location>
</feature>
<dbReference type="InterPro" id="IPR009057">
    <property type="entry name" value="Homeodomain-like_sf"/>
</dbReference>
<organism evidence="2 3">
    <name type="scientific">Polysphondylium violaceum</name>
    <dbReference type="NCBI Taxonomy" id="133409"/>
    <lineage>
        <taxon>Eukaryota</taxon>
        <taxon>Amoebozoa</taxon>
        <taxon>Evosea</taxon>
        <taxon>Eumycetozoa</taxon>
        <taxon>Dictyostelia</taxon>
        <taxon>Dictyosteliales</taxon>
        <taxon>Dictyosteliaceae</taxon>
        <taxon>Polysphondylium</taxon>
    </lineage>
</organism>
<proteinExistence type="predicted"/>
<keyword evidence="3" id="KW-1185">Reference proteome</keyword>
<dbReference type="SUPFAM" id="SSF46689">
    <property type="entry name" value="Homeodomain-like"/>
    <property type="match status" value="1"/>
</dbReference>
<protein>
    <recommendedName>
        <fullName evidence="4">Tc1-like transposase DDE domain-containing protein</fullName>
    </recommendedName>
</protein>
<evidence type="ECO:0000313" key="3">
    <source>
        <dbReference type="Proteomes" id="UP000695562"/>
    </source>
</evidence>
<feature type="compositionally biased region" description="Basic and acidic residues" evidence="1">
    <location>
        <begin position="24"/>
        <end position="36"/>
    </location>
</feature>
<dbReference type="InterPro" id="IPR036397">
    <property type="entry name" value="RNaseH_sf"/>
</dbReference>
<dbReference type="GO" id="GO:0003676">
    <property type="term" value="F:nucleic acid binding"/>
    <property type="evidence" value="ECO:0007669"/>
    <property type="project" value="InterPro"/>
</dbReference>